<proteinExistence type="predicted"/>
<comment type="caution">
    <text evidence="1">The sequence shown here is derived from an EMBL/GenBank/DDBJ whole genome shotgun (WGS) entry which is preliminary data.</text>
</comment>
<accession>A0A7J6N0S8</accession>
<dbReference type="OrthoDB" id="10402944at2759"/>
<protein>
    <submittedName>
        <fullName evidence="1">Uncharacterized protein</fullName>
    </submittedName>
</protein>
<gene>
    <name evidence="1" type="ORF">FOL47_001307</name>
</gene>
<dbReference type="Proteomes" id="UP000591131">
    <property type="component" value="Unassembled WGS sequence"/>
</dbReference>
<keyword evidence="2" id="KW-1185">Reference proteome</keyword>
<evidence type="ECO:0000313" key="2">
    <source>
        <dbReference type="Proteomes" id="UP000591131"/>
    </source>
</evidence>
<sequence>MFFTERTTNFHEALQNDDRKSTARHIKICLPVVNTKVFGDAKAMAQHLEDPDVIPKLLGCSAVMARIAKLTVKGDMLIMDVSLGVRGKNGLCYGEHGIERQKHCNHLGAPSYASVLRTKLAKMIEGSPQAFRNCPRLEALLKGATIWQPSDEPENKVADETAPRDPVDRRNSVLNQAAQRIQRCFRRHLNRDGWSHYGTLVWKLADEPTWRQIERFTDSAITIQQHFRKWRAWRRAKLQAARVKKQPHVQWVHKGNCIDVPWKKSKRVIS</sequence>
<organism evidence="1 2">
    <name type="scientific">Perkinsus chesapeaki</name>
    <name type="common">Clam parasite</name>
    <name type="synonym">Perkinsus andrewsi</name>
    <dbReference type="NCBI Taxonomy" id="330153"/>
    <lineage>
        <taxon>Eukaryota</taxon>
        <taxon>Sar</taxon>
        <taxon>Alveolata</taxon>
        <taxon>Perkinsozoa</taxon>
        <taxon>Perkinsea</taxon>
        <taxon>Perkinsida</taxon>
        <taxon>Perkinsidae</taxon>
        <taxon>Perkinsus</taxon>
    </lineage>
</organism>
<reference evidence="1 2" key="1">
    <citation type="submission" date="2020-04" db="EMBL/GenBank/DDBJ databases">
        <title>Perkinsus chesapeaki whole genome sequence.</title>
        <authorList>
            <person name="Bogema D.R."/>
        </authorList>
    </citation>
    <scope>NUCLEOTIDE SEQUENCE [LARGE SCALE GENOMIC DNA]</scope>
    <source>
        <strain evidence="1">ATCC PRA-425</strain>
    </source>
</reference>
<evidence type="ECO:0000313" key="1">
    <source>
        <dbReference type="EMBL" id="KAF4677492.1"/>
    </source>
</evidence>
<name>A0A7J6N0S8_PERCH</name>
<dbReference type="EMBL" id="JAAPAO010000013">
    <property type="protein sequence ID" value="KAF4677492.1"/>
    <property type="molecule type" value="Genomic_DNA"/>
</dbReference>
<dbReference type="AlphaFoldDB" id="A0A7J6N0S8"/>
<dbReference type="Gene3D" id="1.20.5.190">
    <property type="match status" value="1"/>
</dbReference>